<comment type="caution">
    <text evidence="3">The sequence shown here is derived from an EMBL/GenBank/DDBJ whole genome shotgun (WGS) entry which is preliminary data.</text>
</comment>
<evidence type="ECO:0000256" key="1">
    <source>
        <dbReference type="SAM" id="SignalP"/>
    </source>
</evidence>
<protein>
    <submittedName>
        <fullName evidence="3">DNA-entry nuclease</fullName>
    </submittedName>
</protein>
<dbReference type="RefSeq" id="WP_377722243.1">
    <property type="nucleotide sequence ID" value="NZ_JBHSAM010000036.1"/>
</dbReference>
<feature type="chain" id="PRO_5047381561" evidence="1">
    <location>
        <begin position="23"/>
        <end position="149"/>
    </location>
</feature>
<dbReference type="InterPro" id="IPR029476">
    <property type="entry name" value="DNase_NucA_NucB"/>
</dbReference>
<organism evidence="3 4">
    <name type="scientific">Paenibacillus xanthanilyticus</name>
    <dbReference type="NCBI Taxonomy" id="1783531"/>
    <lineage>
        <taxon>Bacteria</taxon>
        <taxon>Bacillati</taxon>
        <taxon>Bacillota</taxon>
        <taxon>Bacilli</taxon>
        <taxon>Bacillales</taxon>
        <taxon>Paenibacillaceae</taxon>
        <taxon>Paenibacillus</taxon>
    </lineage>
</organism>
<evidence type="ECO:0000259" key="2">
    <source>
        <dbReference type="Pfam" id="PF14040"/>
    </source>
</evidence>
<dbReference type="EMBL" id="JBHSAM010000036">
    <property type="protein sequence ID" value="MFC4103669.1"/>
    <property type="molecule type" value="Genomic_DNA"/>
</dbReference>
<feature type="signal peptide" evidence="1">
    <location>
        <begin position="1"/>
        <end position="22"/>
    </location>
</feature>
<sequence>MKKRSAFYAVALAIAAMYFWKAFTMQDDGQGTQQPSGREAGQAEVTLTFPADEYPETGAHMKEAIASGKSAICTIDREGADANRQEALKDVPVKEGFDRDEWPMAMCAEGGAGADVEYVKPDDNRGAGAWISNQLKAYEDGTQVRFIVE</sequence>
<evidence type="ECO:0000313" key="3">
    <source>
        <dbReference type="EMBL" id="MFC4103669.1"/>
    </source>
</evidence>
<keyword evidence="4" id="KW-1185">Reference proteome</keyword>
<name>A0ABV8KC95_9BACL</name>
<gene>
    <name evidence="3" type="ORF">ACFOZ8_29025</name>
</gene>
<dbReference type="Proteomes" id="UP001595715">
    <property type="component" value="Unassembled WGS sequence"/>
</dbReference>
<accession>A0ABV8KC95</accession>
<reference evidence="4" key="1">
    <citation type="journal article" date="2019" name="Int. J. Syst. Evol. Microbiol.">
        <title>The Global Catalogue of Microorganisms (GCM) 10K type strain sequencing project: providing services to taxonomists for standard genome sequencing and annotation.</title>
        <authorList>
            <consortium name="The Broad Institute Genomics Platform"/>
            <consortium name="The Broad Institute Genome Sequencing Center for Infectious Disease"/>
            <person name="Wu L."/>
            <person name="Ma J."/>
        </authorList>
    </citation>
    <scope>NUCLEOTIDE SEQUENCE [LARGE SCALE GENOMIC DNA]</scope>
    <source>
        <strain evidence="4">IBRC-M 10987</strain>
    </source>
</reference>
<proteinExistence type="predicted"/>
<keyword evidence="1" id="KW-0732">Signal</keyword>
<feature type="domain" description="Deoxyribonuclease NucA/NucB" evidence="2">
    <location>
        <begin position="79"/>
        <end position="144"/>
    </location>
</feature>
<dbReference type="Pfam" id="PF14040">
    <property type="entry name" value="DNase_NucA_NucB"/>
    <property type="match status" value="1"/>
</dbReference>
<evidence type="ECO:0000313" key="4">
    <source>
        <dbReference type="Proteomes" id="UP001595715"/>
    </source>
</evidence>